<keyword evidence="3" id="KW-1185">Reference proteome</keyword>
<evidence type="ECO:0000313" key="2">
    <source>
        <dbReference type="EMBL" id="KAK4031764.1"/>
    </source>
</evidence>
<reference evidence="3" key="1">
    <citation type="journal article" date="2023" name="Mol. Phylogenet. Evol.">
        <title>Genome-scale phylogeny and comparative genomics of the fungal order Sordariales.</title>
        <authorList>
            <person name="Hensen N."/>
            <person name="Bonometti L."/>
            <person name="Westerberg I."/>
            <person name="Brannstrom I.O."/>
            <person name="Guillou S."/>
            <person name="Cros-Aarteil S."/>
            <person name="Calhoun S."/>
            <person name="Haridas S."/>
            <person name="Kuo A."/>
            <person name="Mondo S."/>
            <person name="Pangilinan J."/>
            <person name="Riley R."/>
            <person name="LaButti K."/>
            <person name="Andreopoulos B."/>
            <person name="Lipzen A."/>
            <person name="Chen C."/>
            <person name="Yan M."/>
            <person name="Daum C."/>
            <person name="Ng V."/>
            <person name="Clum A."/>
            <person name="Steindorff A."/>
            <person name="Ohm R.A."/>
            <person name="Martin F."/>
            <person name="Silar P."/>
            <person name="Natvig D.O."/>
            <person name="Lalanne C."/>
            <person name="Gautier V."/>
            <person name="Ament-Velasquez S.L."/>
            <person name="Kruys A."/>
            <person name="Hutchinson M.I."/>
            <person name="Powell A.J."/>
            <person name="Barry K."/>
            <person name="Miller A.N."/>
            <person name="Grigoriev I.V."/>
            <person name="Debuchy R."/>
            <person name="Gladieux P."/>
            <person name="Hiltunen Thoren M."/>
            <person name="Johannesson H."/>
        </authorList>
    </citation>
    <scope>NUCLEOTIDE SEQUENCE [LARGE SCALE GENOMIC DNA]</scope>
    <source>
        <strain evidence="3">CBS 284.82</strain>
    </source>
</reference>
<sequence>MESVKTSLSLLMVTAQFEAMVRSGNDNDRLKKRIRRLKRVIRHHLETMRDLRVQLDPARFNDAASYDSLDLDLTPEDTLEELGWSIYDHGTVPDSPRTSPSSSENHFNVRRAPPNPAGQPRIPLRIPTERRGSGTTPPPPPSMPSQPDDSIPSPRRVSPGRPPPPSNPASEASSPGIPARPLVSNTLRYRKENVGESIGGYVRSPRGALHQITASLVETLNGNIISIGTAQALGLEIEALGPDEGVMFDFGSGPPERSIGKVTFQWKVWDHINPRYPPLTVTCDVCENSIVGLILGRPFIQERERRWSKGGSMPKY</sequence>
<accession>A0AAN6P4Y9</accession>
<evidence type="ECO:0000313" key="3">
    <source>
        <dbReference type="Proteomes" id="UP001303115"/>
    </source>
</evidence>
<comment type="caution">
    <text evidence="2">The sequence shown here is derived from an EMBL/GenBank/DDBJ whole genome shotgun (WGS) entry which is preliminary data.</text>
</comment>
<feature type="compositionally biased region" description="Low complexity" evidence="1">
    <location>
        <begin position="145"/>
        <end position="159"/>
    </location>
</feature>
<dbReference type="EMBL" id="MU854707">
    <property type="protein sequence ID" value="KAK4031764.1"/>
    <property type="molecule type" value="Genomic_DNA"/>
</dbReference>
<evidence type="ECO:0000256" key="1">
    <source>
        <dbReference type="SAM" id="MobiDB-lite"/>
    </source>
</evidence>
<dbReference type="Proteomes" id="UP001303115">
    <property type="component" value="Unassembled WGS sequence"/>
</dbReference>
<dbReference type="AlphaFoldDB" id="A0AAN6P4Y9"/>
<name>A0AAN6P4Y9_9PEZI</name>
<feature type="region of interest" description="Disordered" evidence="1">
    <location>
        <begin position="90"/>
        <end position="182"/>
    </location>
</feature>
<feature type="compositionally biased region" description="Polar residues" evidence="1">
    <location>
        <begin position="96"/>
        <end position="106"/>
    </location>
</feature>
<gene>
    <name evidence="2" type="ORF">C8A01DRAFT_51269</name>
</gene>
<protein>
    <submittedName>
        <fullName evidence="2">Uncharacterized protein</fullName>
    </submittedName>
</protein>
<proteinExistence type="predicted"/>
<organism evidence="2 3">
    <name type="scientific">Parachaetomium inaequale</name>
    <dbReference type="NCBI Taxonomy" id="2588326"/>
    <lineage>
        <taxon>Eukaryota</taxon>
        <taxon>Fungi</taxon>
        <taxon>Dikarya</taxon>
        <taxon>Ascomycota</taxon>
        <taxon>Pezizomycotina</taxon>
        <taxon>Sordariomycetes</taxon>
        <taxon>Sordariomycetidae</taxon>
        <taxon>Sordariales</taxon>
        <taxon>Chaetomiaceae</taxon>
        <taxon>Parachaetomium</taxon>
    </lineage>
</organism>